<dbReference type="GO" id="GO:0006355">
    <property type="term" value="P:regulation of DNA-templated transcription"/>
    <property type="evidence" value="ECO:0007669"/>
    <property type="project" value="InterPro"/>
</dbReference>
<reference evidence="2" key="1">
    <citation type="journal article" date="2014" name="Int. J. Syst. Evol. Microbiol.">
        <title>Complete genome sequence of Corynebacterium casei LMG S-19264T (=DSM 44701T), isolated from a smear-ripened cheese.</title>
        <authorList>
            <consortium name="US DOE Joint Genome Institute (JGI-PGF)"/>
            <person name="Walter F."/>
            <person name="Albersmeier A."/>
            <person name="Kalinowski J."/>
            <person name="Ruckert C."/>
        </authorList>
    </citation>
    <scope>NUCLEOTIDE SEQUENCE</scope>
    <source>
        <strain evidence="2">CGMCC 1.12919</strain>
    </source>
</reference>
<keyword evidence="3" id="KW-1185">Reference proteome</keyword>
<dbReference type="Proteomes" id="UP000637002">
    <property type="component" value="Unassembled WGS sequence"/>
</dbReference>
<accession>A0A916UCG8</accession>
<evidence type="ECO:0000259" key="1">
    <source>
        <dbReference type="PROSITE" id="PS50043"/>
    </source>
</evidence>
<dbReference type="InterPro" id="IPR051015">
    <property type="entry name" value="EvgA-like"/>
</dbReference>
<dbReference type="EMBL" id="BMGG01000005">
    <property type="protein sequence ID" value="GGC67798.1"/>
    <property type="molecule type" value="Genomic_DNA"/>
</dbReference>
<dbReference type="PROSITE" id="PS00622">
    <property type="entry name" value="HTH_LUXR_1"/>
    <property type="match status" value="1"/>
</dbReference>
<dbReference type="SUPFAM" id="SSF46894">
    <property type="entry name" value="C-terminal effector domain of the bipartite response regulators"/>
    <property type="match status" value="1"/>
</dbReference>
<comment type="caution">
    <text evidence="2">The sequence shown here is derived from an EMBL/GenBank/DDBJ whole genome shotgun (WGS) entry which is preliminary data.</text>
</comment>
<dbReference type="PROSITE" id="PS50043">
    <property type="entry name" value="HTH_LUXR_2"/>
    <property type="match status" value="1"/>
</dbReference>
<sequence>MDVHSEPRSAGVYLGHVSDAPVATLGEPAVYGATARPLTVLIDSRNFVRDCLSSSLQAADAESDCLTFDNVQDWQASGLSAQTSLLLFWANQLSSTSELEQQLAELKALALEIPFAVMSDQENPEAIVELMAGGARAFLPTSLSLDVIVKALHLVRAGGTFIPATCLAAMSNDGARSVPAPADLAGLFSPRQLAVARAMRKGMPNKIIAYELAMCESTVKVHVRNIMKKLKAKNRTEVAFLTQRLFPQD</sequence>
<gene>
    <name evidence="2" type="ORF">GCM10010994_27970</name>
</gene>
<dbReference type="RefSeq" id="WP_188609809.1">
    <property type="nucleotide sequence ID" value="NZ_BMGG01000005.1"/>
</dbReference>
<evidence type="ECO:0000313" key="3">
    <source>
        <dbReference type="Proteomes" id="UP000637002"/>
    </source>
</evidence>
<dbReference type="InterPro" id="IPR011006">
    <property type="entry name" value="CheY-like_superfamily"/>
</dbReference>
<proteinExistence type="predicted"/>
<keyword evidence="2" id="KW-0238">DNA-binding</keyword>
<organism evidence="2 3">
    <name type="scientific">Chelatococcus reniformis</name>
    <dbReference type="NCBI Taxonomy" id="1494448"/>
    <lineage>
        <taxon>Bacteria</taxon>
        <taxon>Pseudomonadati</taxon>
        <taxon>Pseudomonadota</taxon>
        <taxon>Alphaproteobacteria</taxon>
        <taxon>Hyphomicrobiales</taxon>
        <taxon>Chelatococcaceae</taxon>
        <taxon>Chelatococcus</taxon>
    </lineage>
</organism>
<dbReference type="InterPro" id="IPR016032">
    <property type="entry name" value="Sig_transdc_resp-reg_C-effctor"/>
</dbReference>
<dbReference type="InterPro" id="IPR000792">
    <property type="entry name" value="Tscrpt_reg_LuxR_C"/>
</dbReference>
<dbReference type="PRINTS" id="PR00038">
    <property type="entry name" value="HTHLUXR"/>
</dbReference>
<dbReference type="AlphaFoldDB" id="A0A916UCG8"/>
<dbReference type="PANTHER" id="PTHR45566:SF1">
    <property type="entry name" value="HTH-TYPE TRANSCRIPTIONAL REGULATOR YHJB-RELATED"/>
    <property type="match status" value="1"/>
</dbReference>
<dbReference type="PANTHER" id="PTHR45566">
    <property type="entry name" value="HTH-TYPE TRANSCRIPTIONAL REGULATOR YHJB-RELATED"/>
    <property type="match status" value="1"/>
</dbReference>
<dbReference type="Pfam" id="PF00196">
    <property type="entry name" value="GerE"/>
    <property type="match status" value="1"/>
</dbReference>
<feature type="domain" description="HTH luxR-type" evidence="1">
    <location>
        <begin position="181"/>
        <end position="246"/>
    </location>
</feature>
<dbReference type="Gene3D" id="3.40.50.2300">
    <property type="match status" value="1"/>
</dbReference>
<dbReference type="SUPFAM" id="SSF52172">
    <property type="entry name" value="CheY-like"/>
    <property type="match status" value="1"/>
</dbReference>
<dbReference type="SMART" id="SM00421">
    <property type="entry name" value="HTH_LUXR"/>
    <property type="match status" value="1"/>
</dbReference>
<reference evidence="2" key="2">
    <citation type="submission" date="2020-09" db="EMBL/GenBank/DDBJ databases">
        <authorList>
            <person name="Sun Q."/>
            <person name="Zhou Y."/>
        </authorList>
    </citation>
    <scope>NUCLEOTIDE SEQUENCE</scope>
    <source>
        <strain evidence="2">CGMCC 1.12919</strain>
    </source>
</reference>
<evidence type="ECO:0000313" key="2">
    <source>
        <dbReference type="EMBL" id="GGC67798.1"/>
    </source>
</evidence>
<dbReference type="GO" id="GO:0003677">
    <property type="term" value="F:DNA binding"/>
    <property type="evidence" value="ECO:0007669"/>
    <property type="project" value="UniProtKB-KW"/>
</dbReference>
<dbReference type="CDD" id="cd06170">
    <property type="entry name" value="LuxR_C_like"/>
    <property type="match status" value="1"/>
</dbReference>
<name>A0A916UCG8_9HYPH</name>
<protein>
    <submittedName>
        <fullName evidence="2">DNA-binding response regulator</fullName>
    </submittedName>
</protein>